<reference evidence="1 2" key="1">
    <citation type="submission" date="2017-07" db="EMBL/GenBank/DDBJ databases">
        <title>Thauera sp. KNDSS-Mac4 genome sequence and assembly.</title>
        <authorList>
            <person name="Mayilraj S."/>
        </authorList>
    </citation>
    <scope>NUCLEOTIDE SEQUENCE [LARGE SCALE GENOMIC DNA]</scope>
    <source>
        <strain evidence="1 2">KNDSS-Mac4</strain>
    </source>
</reference>
<evidence type="ECO:0000313" key="2">
    <source>
        <dbReference type="Proteomes" id="UP000215181"/>
    </source>
</evidence>
<dbReference type="AlphaFoldDB" id="A0A235EXJ3"/>
<dbReference type="Proteomes" id="UP000215181">
    <property type="component" value="Unassembled WGS sequence"/>
</dbReference>
<dbReference type="EMBL" id="NOIH01000015">
    <property type="protein sequence ID" value="OYD53277.1"/>
    <property type="molecule type" value="Genomic_DNA"/>
</dbReference>
<comment type="caution">
    <text evidence="1">The sequence shown here is derived from an EMBL/GenBank/DDBJ whole genome shotgun (WGS) entry which is preliminary data.</text>
</comment>
<dbReference type="PIRSF" id="PIRSF029208">
    <property type="entry name" value="Phage_tail_GPU"/>
    <property type="match status" value="1"/>
</dbReference>
<gene>
    <name evidence="1" type="ORF">CGK74_13765</name>
</gene>
<dbReference type="RefSeq" id="WP_094269018.1">
    <property type="nucleotide sequence ID" value="NZ_NOIH01000015.1"/>
</dbReference>
<proteinExistence type="predicted"/>
<dbReference type="OrthoDB" id="1550902at2"/>
<dbReference type="InterPro" id="IPR016912">
    <property type="entry name" value="Phage_P2_GpU"/>
</dbReference>
<organism evidence="1 2">
    <name type="scientific">Thauera propionica</name>
    <dbReference type="NCBI Taxonomy" id="2019431"/>
    <lineage>
        <taxon>Bacteria</taxon>
        <taxon>Pseudomonadati</taxon>
        <taxon>Pseudomonadota</taxon>
        <taxon>Betaproteobacteria</taxon>
        <taxon>Rhodocyclales</taxon>
        <taxon>Zoogloeaceae</taxon>
        <taxon>Thauera</taxon>
    </lineage>
</organism>
<dbReference type="InterPro" id="IPR009734">
    <property type="entry name" value="Myoviridae_GpU"/>
</dbReference>
<sequence>MMMALGFFVFSLHTAAYQEMQRQLAWRHASVPRMGDRPASQFIGPDDETITLNGVLLPELAGERLSLDVLQAMADTGDAWPLIEGTGRIYGLYVIESLQTTRTLFFQDGAARRIDFAISIKRVADTGLELGSVLGELLLDQIR</sequence>
<name>A0A235EXJ3_9RHOO</name>
<protein>
    <submittedName>
        <fullName evidence="1">Oxidoreductase</fullName>
    </submittedName>
</protein>
<dbReference type="Pfam" id="PF06995">
    <property type="entry name" value="Phage_P2_GpU"/>
    <property type="match status" value="1"/>
</dbReference>
<keyword evidence="2" id="KW-1185">Reference proteome</keyword>
<accession>A0A235EXJ3</accession>
<evidence type="ECO:0000313" key="1">
    <source>
        <dbReference type="EMBL" id="OYD53277.1"/>
    </source>
</evidence>